<dbReference type="AlphaFoldDB" id="A0AAU2JIV2"/>
<name>A0AAU2JIV2_9ACTN</name>
<feature type="transmembrane region" description="Helical" evidence="2">
    <location>
        <begin position="329"/>
        <end position="347"/>
    </location>
</feature>
<keyword evidence="2" id="KW-1133">Transmembrane helix</keyword>
<evidence type="ECO:0000313" key="3">
    <source>
        <dbReference type="EMBL" id="WTU72612.1"/>
    </source>
</evidence>
<reference evidence="3" key="1">
    <citation type="submission" date="2022-10" db="EMBL/GenBank/DDBJ databases">
        <title>The complete genomes of actinobacterial strains from the NBC collection.</title>
        <authorList>
            <person name="Joergensen T.S."/>
            <person name="Alvarez Arevalo M."/>
            <person name="Sterndorff E.B."/>
            <person name="Faurdal D."/>
            <person name="Vuksanovic O."/>
            <person name="Mourched A.-S."/>
            <person name="Charusanti P."/>
            <person name="Shaw S."/>
            <person name="Blin K."/>
            <person name="Weber T."/>
        </authorList>
    </citation>
    <scope>NUCLEOTIDE SEQUENCE</scope>
    <source>
        <strain evidence="3">NBC_00049</strain>
    </source>
</reference>
<feature type="transmembrane region" description="Helical" evidence="2">
    <location>
        <begin position="141"/>
        <end position="165"/>
    </location>
</feature>
<evidence type="ECO:0000256" key="2">
    <source>
        <dbReference type="SAM" id="Phobius"/>
    </source>
</evidence>
<evidence type="ECO:0008006" key="4">
    <source>
        <dbReference type="Google" id="ProtNLM"/>
    </source>
</evidence>
<organism evidence="3">
    <name type="scientific">Streptomyces sp. NBC_00049</name>
    <dbReference type="NCBI Taxonomy" id="2903617"/>
    <lineage>
        <taxon>Bacteria</taxon>
        <taxon>Bacillati</taxon>
        <taxon>Actinomycetota</taxon>
        <taxon>Actinomycetes</taxon>
        <taxon>Kitasatosporales</taxon>
        <taxon>Streptomycetaceae</taxon>
        <taxon>Streptomyces</taxon>
    </lineage>
</organism>
<evidence type="ECO:0000256" key="1">
    <source>
        <dbReference type="SAM" id="MobiDB-lite"/>
    </source>
</evidence>
<sequence length="379" mass="42142">MTAPTSTEPGTDSGATGPTAPGNAQPASFQSQLSSPYAWWRRRLDASDDKIVADLRSALDDLGIDRPIPESVDKALRYHNRHTGWWFLVRNVMAMLWVWFWGAWLLGMLTTIVRTMVTKGPKKADVVIPKIVNLFNETEPFVFWLAATACSLMMIVVFGSLCVVFPMMLGAPKLVTGSPIAHRNLQPKQDHAPVQVYMPVWQIAEVIKLCAEAATAAGEQKIYKSGDIPGQSTSALKSIRRAYYMRGIVPLLPMRWGHLRDHARKVVARMHEVERDLYRDADPTLIKLAEMWLTIAERYADGRVGALLDEDLSEVEPARSWARDRIRDVLAVLLTVGAVFFTASLDLPQAIEGYVISGTAVGVLLLVYGSGSIVNMRRR</sequence>
<dbReference type="EMBL" id="CP108264">
    <property type="protein sequence ID" value="WTU72612.1"/>
    <property type="molecule type" value="Genomic_DNA"/>
</dbReference>
<keyword evidence="2" id="KW-0472">Membrane</keyword>
<gene>
    <name evidence="3" type="ORF">OG327_04235</name>
</gene>
<accession>A0AAU2JIV2</accession>
<keyword evidence="2" id="KW-0812">Transmembrane</keyword>
<feature type="region of interest" description="Disordered" evidence="1">
    <location>
        <begin position="1"/>
        <end position="30"/>
    </location>
</feature>
<proteinExistence type="predicted"/>
<protein>
    <recommendedName>
        <fullName evidence="4">Integral membrane protein</fullName>
    </recommendedName>
</protein>
<feature type="transmembrane region" description="Helical" evidence="2">
    <location>
        <begin position="353"/>
        <end position="374"/>
    </location>
</feature>
<feature type="compositionally biased region" description="Polar residues" evidence="1">
    <location>
        <begin position="1"/>
        <end position="16"/>
    </location>
</feature>